<dbReference type="AlphaFoldDB" id="G0LCM6"/>
<accession>G0LCM6</accession>
<proteinExistence type="predicted"/>
<dbReference type="Proteomes" id="UP000008898">
    <property type="component" value="Chromosome"/>
</dbReference>
<protein>
    <submittedName>
        <fullName evidence="1">Uncharacterized protein</fullName>
    </submittedName>
</protein>
<reference evidence="1 2" key="2">
    <citation type="journal article" date="2012" name="Environ. Microbiol.">
        <title>Characterization of the first alginolytic operons in a marine bacterium: from their emergence in marine Flavobacteriia to their independent transfers to marine Proteobacteria and human gut Bacteroides.</title>
        <authorList>
            <person name="Thomas F."/>
            <person name="Barbeyron T."/>
            <person name="Tonon T."/>
            <person name="Genicot S."/>
            <person name="Czjzek M."/>
            <person name="Michel G."/>
        </authorList>
    </citation>
    <scope>NUCLEOTIDE SEQUENCE [LARGE SCALE GENOMIC DNA]</scope>
    <source>
        <strain evidence="2">DSM 12802 / CCUG 47099 / CIP 106680 / NCIMB 13871 / Dsij</strain>
    </source>
</reference>
<dbReference type="EMBL" id="FP476056">
    <property type="protein sequence ID" value="CAZ97032.1"/>
    <property type="molecule type" value="Genomic_DNA"/>
</dbReference>
<gene>
    <name evidence="1" type="ordered locus">zobellia_2885</name>
</gene>
<organism evidence="1 2">
    <name type="scientific">Zobellia galactanivorans (strain DSM 12802 / CCUG 47099 / CIP 106680 / NCIMB 13871 / Dsij)</name>
    <dbReference type="NCBI Taxonomy" id="63186"/>
    <lineage>
        <taxon>Bacteria</taxon>
        <taxon>Pseudomonadati</taxon>
        <taxon>Bacteroidota</taxon>
        <taxon>Flavobacteriia</taxon>
        <taxon>Flavobacteriales</taxon>
        <taxon>Flavobacteriaceae</taxon>
        <taxon>Zobellia</taxon>
    </lineage>
</organism>
<keyword evidence="2" id="KW-1185">Reference proteome</keyword>
<dbReference type="KEGG" id="zga:ZOBELLIA_2885"/>
<name>G0LCM6_ZOBGA</name>
<evidence type="ECO:0000313" key="2">
    <source>
        <dbReference type="Proteomes" id="UP000008898"/>
    </source>
</evidence>
<dbReference type="HOGENOM" id="CLU_2262774_0_0_10"/>
<sequence length="103" mass="10858">MLYAVLVKLSNGSVSISSACTSRVKNAVSPPFKVPIFQVLPLQVPVMVCAFTRLSPAGISSVILKLVNGPTPRFLTFMVKVAISPSTISDLSTVLFTTTSGSQ</sequence>
<evidence type="ECO:0000313" key="1">
    <source>
        <dbReference type="EMBL" id="CAZ97032.1"/>
    </source>
</evidence>
<reference evidence="2" key="1">
    <citation type="submission" date="2009-07" db="EMBL/GenBank/DDBJ databases">
        <title>Complete genome sequence of Zobellia galactanivorans Dsij.</title>
        <authorList>
            <consortium name="Genoscope - CEA"/>
        </authorList>
    </citation>
    <scope>NUCLEOTIDE SEQUENCE [LARGE SCALE GENOMIC DNA]</scope>
    <source>
        <strain evidence="2">DSM 12802 / CCUG 47099 / CIP 106680 / NCIMB 13871 / Dsij</strain>
    </source>
</reference>